<dbReference type="STRING" id="200324.A0A2N5U9F5"/>
<evidence type="ECO:0000313" key="6">
    <source>
        <dbReference type="Proteomes" id="UP000235392"/>
    </source>
</evidence>
<feature type="region of interest" description="Disordered" evidence="1">
    <location>
        <begin position="98"/>
        <end position="204"/>
    </location>
</feature>
<evidence type="ECO:0000313" key="4">
    <source>
        <dbReference type="EMBL" id="PLW34370.1"/>
    </source>
</evidence>
<evidence type="ECO:0000256" key="2">
    <source>
        <dbReference type="SAM" id="SignalP"/>
    </source>
</evidence>
<gene>
    <name evidence="4" type="ORF">PCANC_21700</name>
    <name evidence="3" type="ORF">PCASD_24925</name>
</gene>
<dbReference type="AlphaFoldDB" id="A0A2N5U9F5"/>
<protein>
    <submittedName>
        <fullName evidence="4">Uncharacterized protein</fullName>
    </submittedName>
</protein>
<accession>A0A2N5U9F5</accession>
<proteinExistence type="predicted"/>
<keyword evidence="5" id="KW-1185">Reference proteome</keyword>
<feature type="compositionally biased region" description="Gly residues" evidence="1">
    <location>
        <begin position="100"/>
        <end position="204"/>
    </location>
</feature>
<organism evidence="4 5">
    <name type="scientific">Puccinia coronata f. sp. avenae</name>
    <dbReference type="NCBI Taxonomy" id="200324"/>
    <lineage>
        <taxon>Eukaryota</taxon>
        <taxon>Fungi</taxon>
        <taxon>Dikarya</taxon>
        <taxon>Basidiomycota</taxon>
        <taxon>Pucciniomycotina</taxon>
        <taxon>Pucciniomycetes</taxon>
        <taxon>Pucciniales</taxon>
        <taxon>Pucciniaceae</taxon>
        <taxon>Puccinia</taxon>
    </lineage>
</organism>
<evidence type="ECO:0000313" key="3">
    <source>
        <dbReference type="EMBL" id="PLW10794.1"/>
    </source>
</evidence>
<reference evidence="5 6" key="1">
    <citation type="submission" date="2017-11" db="EMBL/GenBank/DDBJ databases">
        <title>De novo assembly and phasing of dikaryotic genomes from two isolates of Puccinia coronata f. sp. avenae, the causal agent of oat crown rust.</title>
        <authorList>
            <person name="Miller M.E."/>
            <person name="Zhang Y."/>
            <person name="Omidvar V."/>
            <person name="Sperschneider J."/>
            <person name="Schwessinger B."/>
            <person name="Raley C."/>
            <person name="Palmer J.M."/>
            <person name="Garnica D."/>
            <person name="Upadhyaya N."/>
            <person name="Rathjen J."/>
            <person name="Taylor J.M."/>
            <person name="Park R.F."/>
            <person name="Dodds P.N."/>
            <person name="Hirsch C.D."/>
            <person name="Kianian S.F."/>
            <person name="Figueroa M."/>
        </authorList>
    </citation>
    <scope>NUCLEOTIDE SEQUENCE [LARGE SCALE GENOMIC DNA]</scope>
    <source>
        <strain evidence="4">12NC29</strain>
        <strain evidence="3">12SD80</strain>
    </source>
</reference>
<evidence type="ECO:0000313" key="5">
    <source>
        <dbReference type="Proteomes" id="UP000235388"/>
    </source>
</evidence>
<sequence>MNFLQTILFLAIATARAQVTTPVPPCTDAIVPIPWCITQYPNDQGGIDGYKLEAKDPDKTCQQEGFWSTICCTADWQPGLSSLEKLQYGLDNSCSAALESGGGGEQPGNGEGGQNPDWSGGGGQQPGNGGGGQNPYWSGGGGQQPGNGGGGQNPYWSGRGGQQPGNGAGGGQNPYWSGRGGQQPGNGAGGGQNPYWGGGGHGSK</sequence>
<keyword evidence="2" id="KW-0732">Signal</keyword>
<feature type="signal peptide" evidence="2">
    <location>
        <begin position="1"/>
        <end position="17"/>
    </location>
</feature>
<evidence type="ECO:0000256" key="1">
    <source>
        <dbReference type="SAM" id="MobiDB-lite"/>
    </source>
</evidence>
<dbReference type="EMBL" id="PGCJ01000278">
    <property type="protein sequence ID" value="PLW34370.1"/>
    <property type="molecule type" value="Genomic_DNA"/>
</dbReference>
<feature type="chain" id="PRO_5015083824" evidence="2">
    <location>
        <begin position="18"/>
        <end position="204"/>
    </location>
</feature>
<name>A0A2N5U9F5_9BASI</name>
<comment type="caution">
    <text evidence="4">The sequence shown here is derived from an EMBL/GenBank/DDBJ whole genome shotgun (WGS) entry which is preliminary data.</text>
</comment>
<dbReference type="Proteomes" id="UP000235388">
    <property type="component" value="Unassembled WGS sequence"/>
</dbReference>
<dbReference type="EMBL" id="PGCI01000949">
    <property type="protein sequence ID" value="PLW10794.1"/>
    <property type="molecule type" value="Genomic_DNA"/>
</dbReference>
<dbReference type="Proteomes" id="UP000235392">
    <property type="component" value="Unassembled WGS sequence"/>
</dbReference>